<dbReference type="Proteomes" id="UP000030152">
    <property type="component" value="Unassembled WGS sequence"/>
</dbReference>
<dbReference type="EMBL" id="JRLX01000006">
    <property type="protein sequence ID" value="KGO87111.1"/>
    <property type="molecule type" value="Genomic_DNA"/>
</dbReference>
<dbReference type="GO" id="GO:0006355">
    <property type="term" value="P:regulation of DNA-templated transcription"/>
    <property type="evidence" value="ECO:0007669"/>
    <property type="project" value="InterPro"/>
</dbReference>
<dbReference type="InterPro" id="IPR019734">
    <property type="entry name" value="TPR_rpt"/>
</dbReference>
<evidence type="ECO:0000313" key="3">
    <source>
        <dbReference type="Proteomes" id="UP000030152"/>
    </source>
</evidence>
<gene>
    <name evidence="2" type="ORF">Q765_07870</name>
</gene>
<reference evidence="2 3" key="1">
    <citation type="submission" date="2013-09" db="EMBL/GenBank/DDBJ databases">
        <authorList>
            <person name="Zeng Z."/>
            <person name="Chen C."/>
        </authorList>
    </citation>
    <scope>NUCLEOTIDE SEQUENCE [LARGE SCALE GENOMIC DNA]</scope>
    <source>
        <strain evidence="2 3">WB 3.3-2</strain>
    </source>
</reference>
<dbReference type="SUPFAM" id="SSF48452">
    <property type="entry name" value="TPR-like"/>
    <property type="match status" value="2"/>
</dbReference>
<sequence length="618" mass="71131">MPMHYKFYLTLLLLTTLGFAQKPDYDFVKAERDCRKLIYSNPDSAVVVIKRTLAQRGDLHDTIYGNTYALYGLYYNMKGKPDSTIYFLRKSLTYLDKYPRNKTRSLVNLSMGYRAKADYKAAIACLNENIAINTKEKNDIGVAIAYGEMASNYNLMMDYNTSIDYLLKAQAILKNDKRGAKQLPAVKQKLANTYLAMNNFRFAIDLYRESLVSFKEIGQLKNYYLTQVNLAEALIHVNDFNGAKKALTEAITGLEKFGDKEMLGICYSKIGNLEFNQKNTTKAIAAYQTALNNLIPIRSNRAIRIAGEYIDLLNKEGNYTKSLQIVKAVDKINVFNLANREDQSIYKNAVADAYDGTHNDKEALAAYKNTIDIMDSLSADDRKIAIRDIQAKFQTELQREKNLALEANNKALKNSIKADEDREFMYRIARFTVLLIVLLITRGFWLKNRLQKELLKTVEAEKTMLEQRHLHEQELSNAQRETIKEKQRELTSTALRMASYQDAVNEIIEKCDSNALSKIPDVKKELLQLVRQQDYWKQFETRFNNLHPEFGTSLTTKFSKLTKNDIEFCSLLKLNLSNKEIASLLQISHESAITKKYRIKKKMEINDDDAFEKLLMEI</sequence>
<organism evidence="2 3">
    <name type="scientific">Flavobacterium rivuli WB 3.3-2 = DSM 21788</name>
    <dbReference type="NCBI Taxonomy" id="1121895"/>
    <lineage>
        <taxon>Bacteria</taxon>
        <taxon>Pseudomonadati</taxon>
        <taxon>Bacteroidota</taxon>
        <taxon>Flavobacteriia</taxon>
        <taxon>Flavobacteriales</taxon>
        <taxon>Flavobacteriaceae</taxon>
        <taxon>Flavobacterium</taxon>
    </lineage>
</organism>
<dbReference type="Gene3D" id="1.25.40.10">
    <property type="entry name" value="Tetratricopeptide repeat domain"/>
    <property type="match status" value="2"/>
</dbReference>
<dbReference type="InterPro" id="IPR011990">
    <property type="entry name" value="TPR-like_helical_dom_sf"/>
</dbReference>
<dbReference type="PANTHER" id="PTHR47050:SF1">
    <property type="entry name" value="TETRATRICOPEPTIDE REPEAT PROTEIN 24-LIKE"/>
    <property type="match status" value="1"/>
</dbReference>
<dbReference type="PANTHER" id="PTHR47050">
    <property type="entry name" value="TETRATRICOPEPTIDE REPEAT PROTEIN 24"/>
    <property type="match status" value="1"/>
</dbReference>
<dbReference type="InterPro" id="IPR016032">
    <property type="entry name" value="Sig_transdc_resp-reg_C-effctor"/>
</dbReference>
<dbReference type="STRING" id="1121895.GCA_000378485_01892"/>
<feature type="coiled-coil region" evidence="1">
    <location>
        <begin position="448"/>
        <end position="481"/>
    </location>
</feature>
<keyword evidence="3" id="KW-1185">Reference proteome</keyword>
<protein>
    <recommendedName>
        <fullName evidence="4">HTH luxR-type domain-containing protein</fullName>
    </recommendedName>
</protein>
<dbReference type="InterPro" id="IPR036388">
    <property type="entry name" value="WH-like_DNA-bd_sf"/>
</dbReference>
<keyword evidence="1" id="KW-0175">Coiled coil</keyword>
<evidence type="ECO:0008006" key="4">
    <source>
        <dbReference type="Google" id="ProtNLM"/>
    </source>
</evidence>
<dbReference type="InterPro" id="IPR024812">
    <property type="entry name" value="TPR_24"/>
</dbReference>
<evidence type="ECO:0000313" key="2">
    <source>
        <dbReference type="EMBL" id="KGO87111.1"/>
    </source>
</evidence>
<dbReference type="eggNOG" id="COG0457">
    <property type="taxonomic scope" value="Bacteria"/>
</dbReference>
<dbReference type="SUPFAM" id="SSF46894">
    <property type="entry name" value="C-terminal effector domain of the bipartite response regulators"/>
    <property type="match status" value="1"/>
</dbReference>
<proteinExistence type="predicted"/>
<dbReference type="SMART" id="SM00028">
    <property type="entry name" value="TPR"/>
    <property type="match status" value="7"/>
</dbReference>
<comment type="caution">
    <text evidence="2">The sequence shown here is derived from an EMBL/GenBank/DDBJ whole genome shotgun (WGS) entry which is preliminary data.</text>
</comment>
<dbReference type="GO" id="GO:0003677">
    <property type="term" value="F:DNA binding"/>
    <property type="evidence" value="ECO:0007669"/>
    <property type="project" value="InterPro"/>
</dbReference>
<name>A0A0A2M671_9FLAO</name>
<accession>A0A0A2M671</accession>
<evidence type="ECO:0000256" key="1">
    <source>
        <dbReference type="SAM" id="Coils"/>
    </source>
</evidence>
<dbReference type="AlphaFoldDB" id="A0A0A2M671"/>
<dbReference type="Gene3D" id="1.10.10.10">
    <property type="entry name" value="Winged helix-like DNA-binding domain superfamily/Winged helix DNA-binding domain"/>
    <property type="match status" value="1"/>
</dbReference>